<comment type="subunit">
    <text evidence="6">HflC and HflK may interact to form a multimeric complex.</text>
</comment>
<dbReference type="InterPro" id="IPR001107">
    <property type="entry name" value="Band_7"/>
</dbReference>
<feature type="coiled-coil region" evidence="7">
    <location>
        <begin position="237"/>
        <end position="264"/>
    </location>
</feature>
<dbReference type="Gene3D" id="3.30.479.30">
    <property type="entry name" value="Band 7 domain"/>
    <property type="match status" value="1"/>
</dbReference>
<dbReference type="CDD" id="cd03404">
    <property type="entry name" value="SPFH_HflK"/>
    <property type="match status" value="1"/>
</dbReference>
<dbReference type="Pfam" id="PF01145">
    <property type="entry name" value="Band_7"/>
    <property type="match status" value="1"/>
</dbReference>
<accession>A0A6N8EFB3</accession>
<evidence type="ECO:0000313" key="10">
    <source>
        <dbReference type="EMBL" id="MTW21024.1"/>
    </source>
</evidence>
<sequence length="392" mass="42641">MAWNEPGGGPKDPWSGKGGGEQGPPDLDEVVRKLQERLGGLFGGSQPPGGDGGPAGGRPGGGGQLSTKVVGIIIGVLVVIWLATGIYIVEPAERGVVMRFGRYVDTTGPGPHWHIPTPIESVVKVNVDEISTLTHRAAMLTQDENIVEVELTVQSRIQDAGDYLFQDQDPERTLNDATVTVARVVMGQSKLDFVMTEGRGAVSITIKERIQALIDRYKTGLIVTSVNMQPAKPPEQVKAAFDDAIKAREDKERLENQAEAYSNEVLPSARGNAARILADAKAYRDRVIASSEGETARFSAVLAEYSKAPEVTRERLYLETMEEVLSKNSKVVLDVTDGANSLMYLPIDQLMKQSQTQNPTQSPNQPIANGPLAMPERTEPPRRAVDRERRVR</sequence>
<protein>
    <recommendedName>
        <fullName evidence="6">Protein HflK</fullName>
    </recommendedName>
</protein>
<dbReference type="InterPro" id="IPR001972">
    <property type="entry name" value="Stomatin_HflK_fam"/>
</dbReference>
<keyword evidence="7" id="KW-0175">Coiled coil</keyword>
<dbReference type="Proteomes" id="UP000434044">
    <property type="component" value="Unassembled WGS sequence"/>
</dbReference>
<dbReference type="Pfam" id="PF12221">
    <property type="entry name" value="HflK_N"/>
    <property type="match status" value="1"/>
</dbReference>
<keyword evidence="3 6" id="KW-0812">Transmembrane</keyword>
<keyword evidence="10" id="KW-0378">Hydrolase</keyword>
<organism evidence="10 11">
    <name type="scientific">Allochromatium palmeri</name>
    <dbReference type="NCBI Taxonomy" id="231048"/>
    <lineage>
        <taxon>Bacteria</taxon>
        <taxon>Pseudomonadati</taxon>
        <taxon>Pseudomonadota</taxon>
        <taxon>Gammaproteobacteria</taxon>
        <taxon>Chromatiales</taxon>
        <taxon>Chromatiaceae</taxon>
        <taxon>Allochromatium</taxon>
    </lineage>
</organism>
<evidence type="ECO:0000256" key="6">
    <source>
        <dbReference type="RuleBase" id="RU364113"/>
    </source>
</evidence>
<evidence type="ECO:0000256" key="1">
    <source>
        <dbReference type="ARBA" id="ARBA00004167"/>
    </source>
</evidence>
<dbReference type="AlphaFoldDB" id="A0A6N8EFB3"/>
<dbReference type="RefSeq" id="WP_155449606.1">
    <property type="nucleotide sequence ID" value="NZ_WNKT01000012.1"/>
</dbReference>
<feature type="region of interest" description="Disordered" evidence="8">
    <location>
        <begin position="353"/>
        <end position="392"/>
    </location>
</feature>
<dbReference type="InterPro" id="IPR050710">
    <property type="entry name" value="Band7/mec-2_domain"/>
</dbReference>
<dbReference type="PANTHER" id="PTHR43327:SF2">
    <property type="entry name" value="MODULATOR OF FTSH PROTEASE HFLK"/>
    <property type="match status" value="1"/>
</dbReference>
<dbReference type="InterPro" id="IPR036013">
    <property type="entry name" value="Band_7/SPFH_dom_sf"/>
</dbReference>
<evidence type="ECO:0000256" key="8">
    <source>
        <dbReference type="SAM" id="MobiDB-lite"/>
    </source>
</evidence>
<evidence type="ECO:0000256" key="7">
    <source>
        <dbReference type="SAM" id="Coils"/>
    </source>
</evidence>
<keyword evidence="11" id="KW-1185">Reference proteome</keyword>
<dbReference type="EMBL" id="WNKT01000012">
    <property type="protein sequence ID" value="MTW21024.1"/>
    <property type="molecule type" value="Genomic_DNA"/>
</dbReference>
<dbReference type="OrthoDB" id="9779595at2"/>
<proteinExistence type="inferred from homology"/>
<dbReference type="InterPro" id="IPR020980">
    <property type="entry name" value="Membrane_HflK_N"/>
</dbReference>
<dbReference type="GO" id="GO:0008233">
    <property type="term" value="F:peptidase activity"/>
    <property type="evidence" value="ECO:0007669"/>
    <property type="project" value="UniProtKB-KW"/>
</dbReference>
<feature type="compositionally biased region" description="Basic and acidic residues" evidence="8">
    <location>
        <begin position="376"/>
        <end position="392"/>
    </location>
</feature>
<dbReference type="PANTHER" id="PTHR43327">
    <property type="entry name" value="STOMATIN-LIKE PROTEIN 2, MITOCHONDRIAL"/>
    <property type="match status" value="1"/>
</dbReference>
<dbReference type="PRINTS" id="PR00721">
    <property type="entry name" value="STOMATIN"/>
</dbReference>
<feature type="domain" description="Band 7" evidence="9">
    <location>
        <begin position="84"/>
        <end position="245"/>
    </location>
</feature>
<dbReference type="InterPro" id="IPR010201">
    <property type="entry name" value="HflK"/>
</dbReference>
<gene>
    <name evidence="10" type="primary">hflK</name>
    <name evidence="10" type="ORF">GJ668_07910</name>
</gene>
<evidence type="ECO:0000313" key="11">
    <source>
        <dbReference type="Proteomes" id="UP000434044"/>
    </source>
</evidence>
<feature type="compositionally biased region" description="Gly residues" evidence="8">
    <location>
        <begin position="40"/>
        <end position="62"/>
    </location>
</feature>
<keyword evidence="10" id="KW-0645">Protease</keyword>
<dbReference type="GO" id="GO:0016020">
    <property type="term" value="C:membrane"/>
    <property type="evidence" value="ECO:0007669"/>
    <property type="project" value="UniProtKB-SubCell"/>
</dbReference>
<feature type="region of interest" description="Disordered" evidence="8">
    <location>
        <begin position="1"/>
        <end position="62"/>
    </location>
</feature>
<evidence type="ECO:0000256" key="3">
    <source>
        <dbReference type="ARBA" id="ARBA00022692"/>
    </source>
</evidence>
<evidence type="ECO:0000256" key="4">
    <source>
        <dbReference type="ARBA" id="ARBA00022989"/>
    </source>
</evidence>
<comment type="function">
    <text evidence="6">HflC and HflK could encode or regulate a protease.</text>
</comment>
<dbReference type="SUPFAM" id="SSF117892">
    <property type="entry name" value="Band 7/SPFH domain"/>
    <property type="match status" value="1"/>
</dbReference>
<dbReference type="NCBIfam" id="TIGR01933">
    <property type="entry name" value="hflK"/>
    <property type="match status" value="1"/>
</dbReference>
<evidence type="ECO:0000256" key="5">
    <source>
        <dbReference type="ARBA" id="ARBA00023136"/>
    </source>
</evidence>
<feature type="compositionally biased region" description="Gly residues" evidence="8">
    <location>
        <begin position="1"/>
        <end position="22"/>
    </location>
</feature>
<dbReference type="GO" id="GO:0006508">
    <property type="term" value="P:proteolysis"/>
    <property type="evidence" value="ECO:0007669"/>
    <property type="project" value="UniProtKB-KW"/>
</dbReference>
<evidence type="ECO:0000256" key="2">
    <source>
        <dbReference type="ARBA" id="ARBA00006971"/>
    </source>
</evidence>
<feature type="transmembrane region" description="Helical" evidence="6">
    <location>
        <begin position="69"/>
        <end position="89"/>
    </location>
</feature>
<evidence type="ECO:0000259" key="9">
    <source>
        <dbReference type="SMART" id="SM00244"/>
    </source>
</evidence>
<reference evidence="10 11" key="1">
    <citation type="submission" date="2019-11" db="EMBL/GenBank/DDBJ databases">
        <title>Whole-genome sequence of the anaerobic purple sulfur bacterium Allochromatium palmeri DSM 15591.</title>
        <authorList>
            <person name="Kyndt J.A."/>
            <person name="Meyer T.E."/>
        </authorList>
    </citation>
    <scope>NUCLEOTIDE SEQUENCE [LARGE SCALE GENOMIC DNA]</scope>
    <source>
        <strain evidence="10 11">DSM 15591</strain>
    </source>
</reference>
<feature type="compositionally biased region" description="Low complexity" evidence="8">
    <location>
        <begin position="353"/>
        <end position="366"/>
    </location>
</feature>
<keyword evidence="5 6" id="KW-0472">Membrane</keyword>
<keyword evidence="4 6" id="KW-1133">Transmembrane helix</keyword>
<comment type="subcellular location">
    <subcellularLocation>
        <location evidence="1">Membrane</location>
        <topology evidence="1">Single-pass membrane protein</topology>
    </subcellularLocation>
</comment>
<comment type="similarity">
    <text evidence="2 6">Belongs to the band 7/mec-2 family. HflK subfamily.</text>
</comment>
<name>A0A6N8EFB3_9GAMM</name>
<dbReference type="SMART" id="SM00244">
    <property type="entry name" value="PHB"/>
    <property type="match status" value="1"/>
</dbReference>
<comment type="caution">
    <text evidence="10">The sequence shown here is derived from an EMBL/GenBank/DDBJ whole genome shotgun (WGS) entry which is preliminary data.</text>
</comment>